<dbReference type="InterPro" id="IPR041698">
    <property type="entry name" value="Methyltransf_25"/>
</dbReference>
<evidence type="ECO:0000259" key="3">
    <source>
        <dbReference type="Pfam" id="PF13649"/>
    </source>
</evidence>
<keyword evidence="5" id="KW-1185">Reference proteome</keyword>
<feature type="domain" description="Methyltransferase" evidence="3">
    <location>
        <begin position="68"/>
        <end position="156"/>
    </location>
</feature>
<proteinExistence type="predicted"/>
<dbReference type="Proteomes" id="UP000007013">
    <property type="component" value="Chromosome"/>
</dbReference>
<dbReference type="Gene3D" id="3.40.50.150">
    <property type="entry name" value="Vaccinia Virus protein VP39"/>
    <property type="match status" value="1"/>
</dbReference>
<dbReference type="HOGENOM" id="CLU_069129_2_1_0"/>
<dbReference type="SUPFAM" id="SSF53335">
    <property type="entry name" value="S-adenosyl-L-methionine-dependent methyltransferases"/>
    <property type="match status" value="1"/>
</dbReference>
<accession>B1ZSJ6</accession>
<evidence type="ECO:0000256" key="1">
    <source>
        <dbReference type="ARBA" id="ARBA00022603"/>
    </source>
</evidence>
<organism evidence="4 5">
    <name type="scientific">Opitutus terrae (strain DSM 11246 / JCM 15787 / PB90-1)</name>
    <dbReference type="NCBI Taxonomy" id="452637"/>
    <lineage>
        <taxon>Bacteria</taxon>
        <taxon>Pseudomonadati</taxon>
        <taxon>Verrucomicrobiota</taxon>
        <taxon>Opitutia</taxon>
        <taxon>Opitutales</taxon>
        <taxon>Opitutaceae</taxon>
        <taxon>Opitutus</taxon>
    </lineage>
</organism>
<reference evidence="4 5" key="1">
    <citation type="journal article" date="2011" name="J. Bacteriol.">
        <title>Genome sequence of the verrucomicrobium Opitutus terrae PB90-1, an abundant inhabitant of rice paddy soil ecosystems.</title>
        <authorList>
            <person name="van Passel M.W."/>
            <person name="Kant R."/>
            <person name="Palva A."/>
            <person name="Copeland A."/>
            <person name="Lucas S."/>
            <person name="Lapidus A."/>
            <person name="Glavina del Rio T."/>
            <person name="Pitluck S."/>
            <person name="Goltsman E."/>
            <person name="Clum A."/>
            <person name="Sun H."/>
            <person name="Schmutz J."/>
            <person name="Larimer F.W."/>
            <person name="Land M.L."/>
            <person name="Hauser L."/>
            <person name="Kyrpides N."/>
            <person name="Mikhailova N."/>
            <person name="Richardson P.P."/>
            <person name="Janssen P.H."/>
            <person name="de Vos W.M."/>
            <person name="Smidt H."/>
        </authorList>
    </citation>
    <scope>NUCLEOTIDE SEQUENCE [LARGE SCALE GENOMIC DNA]</scope>
    <source>
        <strain evidence="5">DSM 11246 / JCM 15787 / PB90-1</strain>
    </source>
</reference>
<sequence>MDAVQQPVAAASTDQAPAGAWADLPRLYRDLAWIWPWWSRPDGDYRTYCHHVLELLSSAGVRHGGSMLVLACGGGTNVSHLKECFAVTGVDLSAEMLALARATNPGCEFVQGDMRTVALERRFDAVFIDDGIGYLVSREDLLAVFRNARKHLRPGGAVIFTADALKETFEQNATTVWPVVETAGEHPAEVTIVENQYDPDPNDDTFETMMLFLIREGGRLRVEQDRHVLGLFSRAIWQEVLREAGFLVREVPYRENDRGYTSFVGVAPTD</sequence>
<dbReference type="CDD" id="cd02440">
    <property type="entry name" value="AdoMet_MTases"/>
    <property type="match status" value="1"/>
</dbReference>
<dbReference type="InterPro" id="IPR029063">
    <property type="entry name" value="SAM-dependent_MTases_sf"/>
</dbReference>
<dbReference type="Gene3D" id="2.20.130.10">
    <property type="entry name" value="CAC2371-like domains"/>
    <property type="match status" value="1"/>
</dbReference>
<keyword evidence="1 4" id="KW-0489">Methyltransferase</keyword>
<dbReference type="RefSeq" id="WP_012373391.1">
    <property type="nucleotide sequence ID" value="NC_010571.1"/>
</dbReference>
<dbReference type="PANTHER" id="PTHR43861:SF1">
    <property type="entry name" value="TRANS-ACONITATE 2-METHYLTRANSFERASE"/>
    <property type="match status" value="1"/>
</dbReference>
<evidence type="ECO:0000256" key="2">
    <source>
        <dbReference type="ARBA" id="ARBA00022679"/>
    </source>
</evidence>
<dbReference type="EMBL" id="CP001032">
    <property type="protein sequence ID" value="ACB73853.1"/>
    <property type="molecule type" value="Genomic_DNA"/>
</dbReference>
<dbReference type="Pfam" id="PF13649">
    <property type="entry name" value="Methyltransf_25"/>
    <property type="match status" value="1"/>
</dbReference>
<keyword evidence="2 4" id="KW-0808">Transferase</keyword>
<name>B1ZSJ6_OPITP</name>
<dbReference type="GO" id="GO:0032259">
    <property type="term" value="P:methylation"/>
    <property type="evidence" value="ECO:0007669"/>
    <property type="project" value="UniProtKB-KW"/>
</dbReference>
<dbReference type="AlphaFoldDB" id="B1ZSJ6"/>
<dbReference type="OrthoDB" id="9804312at2"/>
<gene>
    <name evidence="4" type="ordered locus">Oter_0563</name>
</gene>
<evidence type="ECO:0000313" key="4">
    <source>
        <dbReference type="EMBL" id="ACB73853.1"/>
    </source>
</evidence>
<dbReference type="eggNOG" id="COG2226">
    <property type="taxonomic scope" value="Bacteria"/>
</dbReference>
<dbReference type="GO" id="GO:0008168">
    <property type="term" value="F:methyltransferase activity"/>
    <property type="evidence" value="ECO:0007669"/>
    <property type="project" value="UniProtKB-KW"/>
</dbReference>
<protein>
    <submittedName>
        <fullName evidence="4">Methyltransferase type 11</fullName>
    </submittedName>
</protein>
<dbReference type="PANTHER" id="PTHR43861">
    <property type="entry name" value="TRANS-ACONITATE 2-METHYLTRANSFERASE-RELATED"/>
    <property type="match status" value="1"/>
</dbReference>
<evidence type="ECO:0000313" key="5">
    <source>
        <dbReference type="Proteomes" id="UP000007013"/>
    </source>
</evidence>
<dbReference type="KEGG" id="ote:Oter_0563"/>